<evidence type="ECO:0000313" key="10">
    <source>
        <dbReference type="Proteomes" id="UP001168694"/>
    </source>
</evidence>
<evidence type="ECO:0000256" key="4">
    <source>
        <dbReference type="ARBA" id="ARBA00022801"/>
    </source>
</evidence>
<dbReference type="Pfam" id="PF02586">
    <property type="entry name" value="SRAP"/>
    <property type="match status" value="1"/>
</dbReference>
<sequence length="221" mass="25826">MCGRYSLYTDMHFIQEEFDIEIPGTIPQRYNIAPSQNVLVITSDGRTRKAEMHRWGLIPFWAKDPKIGYKMINARAETVDEKASFRRPLKDKRCLVIADGFYEWKRDEKLKQPFHIRLKNHKPFAFAGLWDQWEQNGKVITSCTHITTRPNGLMKNLHDRMPVILTKEAEESWLDPSIQDKEYLKSLLVPYESEQMEAFEVSPVVNSPRNDVKDCVVPLIS</sequence>
<dbReference type="PANTHER" id="PTHR13604">
    <property type="entry name" value="DC12-RELATED"/>
    <property type="match status" value="1"/>
</dbReference>
<keyword evidence="3" id="KW-0227">DNA damage</keyword>
<reference evidence="9" key="1">
    <citation type="submission" date="2023-06" db="EMBL/GenBank/DDBJ databases">
        <title>Draft Genome Sequences of Representative Paenibacillus Polymyxa, Bacillus cereus, Fictibacillus sp., and Brevibacillus agri Strains Isolated from Amazonian Dark Earth.</title>
        <authorList>
            <person name="Pellegrinetti T.A."/>
            <person name="Cunha I.C.M."/>
            <person name="Chaves M.G."/>
            <person name="Freitas A.S."/>
            <person name="Silva A.V.R."/>
            <person name="Tsai S.M."/>
            <person name="Mendes L.W."/>
        </authorList>
    </citation>
    <scope>NUCLEOTIDE SEQUENCE</scope>
    <source>
        <strain evidence="9">CENA-BCM004</strain>
    </source>
</reference>
<dbReference type="Gene3D" id="3.90.1680.10">
    <property type="entry name" value="SOS response associated peptidase-like"/>
    <property type="match status" value="1"/>
</dbReference>
<dbReference type="InterPro" id="IPR036590">
    <property type="entry name" value="SRAP-like"/>
</dbReference>
<evidence type="ECO:0000256" key="7">
    <source>
        <dbReference type="ARBA" id="ARBA00023239"/>
    </source>
</evidence>
<gene>
    <name evidence="9" type="ORF">QYF49_04370</name>
</gene>
<proteinExistence type="inferred from homology"/>
<comment type="caution">
    <text evidence="9">The sequence shown here is derived from an EMBL/GenBank/DDBJ whole genome shotgun (WGS) entry which is preliminary data.</text>
</comment>
<evidence type="ECO:0000256" key="5">
    <source>
        <dbReference type="ARBA" id="ARBA00023124"/>
    </source>
</evidence>
<keyword evidence="4 8" id="KW-0378">Hydrolase</keyword>
<keyword evidence="10" id="KW-1185">Reference proteome</keyword>
<evidence type="ECO:0000256" key="2">
    <source>
        <dbReference type="ARBA" id="ARBA00022670"/>
    </source>
</evidence>
<keyword evidence="2 8" id="KW-0645">Protease</keyword>
<comment type="similarity">
    <text evidence="1 8">Belongs to the SOS response-associated peptidase family.</text>
</comment>
<protein>
    <recommendedName>
        <fullName evidence="8">Abasic site processing protein</fullName>
        <ecNumber evidence="8">3.4.-.-</ecNumber>
    </recommendedName>
</protein>
<keyword evidence="5" id="KW-0190">Covalent protein-DNA linkage</keyword>
<dbReference type="Proteomes" id="UP001168694">
    <property type="component" value="Unassembled WGS sequence"/>
</dbReference>
<keyword evidence="7" id="KW-0456">Lyase</keyword>
<evidence type="ECO:0000256" key="3">
    <source>
        <dbReference type="ARBA" id="ARBA00022763"/>
    </source>
</evidence>
<organism evidence="9 10">
    <name type="scientific">Fictibacillus terranigra</name>
    <dbReference type="NCBI Taxonomy" id="3058424"/>
    <lineage>
        <taxon>Bacteria</taxon>
        <taxon>Bacillati</taxon>
        <taxon>Bacillota</taxon>
        <taxon>Bacilli</taxon>
        <taxon>Bacillales</taxon>
        <taxon>Fictibacillaceae</taxon>
        <taxon>Fictibacillus</taxon>
    </lineage>
</organism>
<dbReference type="InterPro" id="IPR003738">
    <property type="entry name" value="SRAP"/>
</dbReference>
<dbReference type="SUPFAM" id="SSF143081">
    <property type="entry name" value="BB1717-like"/>
    <property type="match status" value="1"/>
</dbReference>
<dbReference type="RefSeq" id="WP_290398389.1">
    <property type="nucleotide sequence ID" value="NZ_JAUHLN010000001.1"/>
</dbReference>
<dbReference type="PANTHER" id="PTHR13604:SF0">
    <property type="entry name" value="ABASIC SITE PROCESSING PROTEIN HMCES"/>
    <property type="match status" value="1"/>
</dbReference>
<evidence type="ECO:0000313" key="9">
    <source>
        <dbReference type="EMBL" id="MDN4072264.1"/>
    </source>
</evidence>
<dbReference type="EMBL" id="JAUHLN010000001">
    <property type="protein sequence ID" value="MDN4072264.1"/>
    <property type="molecule type" value="Genomic_DNA"/>
</dbReference>
<keyword evidence="6" id="KW-0238">DNA-binding</keyword>
<accession>A0ABT8E2W9</accession>
<evidence type="ECO:0000256" key="6">
    <source>
        <dbReference type="ARBA" id="ARBA00023125"/>
    </source>
</evidence>
<dbReference type="EC" id="3.4.-.-" evidence="8"/>
<evidence type="ECO:0000256" key="8">
    <source>
        <dbReference type="RuleBase" id="RU364100"/>
    </source>
</evidence>
<evidence type="ECO:0000256" key="1">
    <source>
        <dbReference type="ARBA" id="ARBA00008136"/>
    </source>
</evidence>
<name>A0ABT8E2W9_9BACL</name>